<dbReference type="PANTHER" id="PTHR42884:SF14">
    <property type="entry name" value="NEUROENDOCRINE CONVERTASE 1"/>
    <property type="match status" value="1"/>
</dbReference>
<feature type="domain" description="Peptidase S8/S53" evidence="8">
    <location>
        <begin position="52"/>
        <end position="316"/>
    </location>
</feature>
<evidence type="ECO:0000313" key="9">
    <source>
        <dbReference type="EMBL" id="KAA2256730.1"/>
    </source>
</evidence>
<dbReference type="PROSITE" id="PS51892">
    <property type="entry name" value="SUBTILASE"/>
    <property type="match status" value="1"/>
</dbReference>
<dbReference type="SUPFAM" id="SSF52743">
    <property type="entry name" value="Subtilisin-like"/>
    <property type="match status" value="1"/>
</dbReference>
<feature type="signal peptide" evidence="7">
    <location>
        <begin position="1"/>
        <end position="25"/>
    </location>
</feature>
<dbReference type="InterPro" id="IPR000209">
    <property type="entry name" value="Peptidase_S8/S53_dom"/>
</dbReference>
<feature type="region of interest" description="Disordered" evidence="5">
    <location>
        <begin position="77"/>
        <end position="96"/>
    </location>
</feature>
<dbReference type="GO" id="GO:0005886">
    <property type="term" value="C:plasma membrane"/>
    <property type="evidence" value="ECO:0007669"/>
    <property type="project" value="TreeGrafter"/>
</dbReference>
<reference evidence="9 10" key="1">
    <citation type="submission" date="2019-09" db="EMBL/GenBank/DDBJ databases">
        <title>Goodfellowia gen. nov., a new genus of the Pseudonocardineae related to Actinoalloteichus, containing Goodfellowia coeruleoviolacea gen. nov., comb. nov. gen. nov., comb. nov.</title>
        <authorList>
            <person name="Labeda D."/>
        </authorList>
    </citation>
    <scope>NUCLEOTIDE SEQUENCE [LARGE SCALE GENOMIC DNA]</scope>
    <source>
        <strain evidence="9 10">AN110305</strain>
    </source>
</reference>
<evidence type="ECO:0000256" key="2">
    <source>
        <dbReference type="ARBA" id="ARBA00022801"/>
    </source>
</evidence>
<dbReference type="PRINTS" id="PR00723">
    <property type="entry name" value="SUBTILISIN"/>
</dbReference>
<reference evidence="9 10" key="2">
    <citation type="submission" date="2019-09" db="EMBL/GenBank/DDBJ databases">
        <authorList>
            <person name="Jin C."/>
        </authorList>
    </citation>
    <scope>NUCLEOTIDE SEQUENCE [LARGE SCALE GENOMIC DNA]</scope>
    <source>
        <strain evidence="9 10">AN110305</strain>
    </source>
</reference>
<keyword evidence="3 4" id="KW-0720">Serine protease</keyword>
<keyword evidence="1 4" id="KW-0645">Protease</keyword>
<dbReference type="GO" id="GO:0004252">
    <property type="term" value="F:serine-type endopeptidase activity"/>
    <property type="evidence" value="ECO:0007669"/>
    <property type="project" value="UniProtKB-UniRule"/>
</dbReference>
<comment type="caution">
    <text evidence="9">The sequence shown here is derived from an EMBL/GenBank/DDBJ whole genome shotgun (WGS) entry which is preliminary data.</text>
</comment>
<gene>
    <name evidence="9" type="ORF">F0L68_26110</name>
</gene>
<evidence type="ECO:0000256" key="5">
    <source>
        <dbReference type="SAM" id="MobiDB-lite"/>
    </source>
</evidence>
<evidence type="ECO:0000256" key="7">
    <source>
        <dbReference type="SAM" id="SignalP"/>
    </source>
</evidence>
<organism evidence="9 10">
    <name type="scientific">Solihabitans fulvus</name>
    <dbReference type="NCBI Taxonomy" id="1892852"/>
    <lineage>
        <taxon>Bacteria</taxon>
        <taxon>Bacillati</taxon>
        <taxon>Actinomycetota</taxon>
        <taxon>Actinomycetes</taxon>
        <taxon>Pseudonocardiales</taxon>
        <taxon>Pseudonocardiaceae</taxon>
        <taxon>Solihabitans</taxon>
    </lineage>
</organism>
<keyword evidence="6" id="KW-0472">Membrane</keyword>
<feature type="chain" id="PRO_5022713253" evidence="7">
    <location>
        <begin position="26"/>
        <end position="414"/>
    </location>
</feature>
<feature type="transmembrane region" description="Helical" evidence="6">
    <location>
        <begin position="384"/>
        <end position="404"/>
    </location>
</feature>
<evidence type="ECO:0000256" key="3">
    <source>
        <dbReference type="ARBA" id="ARBA00022825"/>
    </source>
</evidence>
<evidence type="ECO:0000256" key="4">
    <source>
        <dbReference type="PROSITE-ProRule" id="PRU01240"/>
    </source>
</evidence>
<keyword evidence="6" id="KW-1133">Transmembrane helix</keyword>
<feature type="active site" description="Charge relay system" evidence="4">
    <location>
        <position position="61"/>
    </location>
</feature>
<feature type="compositionally biased region" description="Basic and acidic residues" evidence="5">
    <location>
        <begin position="86"/>
        <end position="96"/>
    </location>
</feature>
<proteinExistence type="inferred from homology"/>
<name>A0A5B2X095_9PSEU</name>
<dbReference type="Proteomes" id="UP000323454">
    <property type="component" value="Unassembled WGS sequence"/>
</dbReference>
<evidence type="ECO:0000256" key="6">
    <source>
        <dbReference type="SAM" id="Phobius"/>
    </source>
</evidence>
<sequence>MRVRLVAAALAALVVTGVAATPAIAAPGLPGHPEWWFDAWNVQGLWDGGARGQGIVIAEIDTGINADLPELSGNIGSGADFGASDGDGRTDRDIDESGHGTAMASIMVSHASGPYSILGIAPEARVLPVAVPLVGTTYAVSSRFGDYLEKAIRWSADHDAKIISMSLGSDRDPNITKKSCTSTEQAAIDYAIGKGAIVVAASGNGGDKGSPVTEPGVCLGVISVGAIDQAGAVAPWSSRHPYLTVTAPGVNIPTVGRIAGQLYYGDGTSQATALTSGGLAVLWSKYPQLTSRQVVARLLATLDGAHSTRDPSVGYGTINIGNAVNASVPADAPNPVYDAVDPFLAKEKIAASTPTIKPAADKSELPGGFAVRAAPNTFTSGDGLVGIVVAAIGVLAFAVLAVLARRRRARQTRA</sequence>
<dbReference type="InterPro" id="IPR015500">
    <property type="entry name" value="Peptidase_S8_subtilisin-rel"/>
</dbReference>
<dbReference type="RefSeq" id="WP_149852453.1">
    <property type="nucleotide sequence ID" value="NZ_VUOB01000050.1"/>
</dbReference>
<feature type="active site" description="Charge relay system" evidence="4">
    <location>
        <position position="99"/>
    </location>
</feature>
<dbReference type="Gene3D" id="3.40.50.200">
    <property type="entry name" value="Peptidase S8/S53 domain"/>
    <property type="match status" value="1"/>
</dbReference>
<dbReference type="PANTHER" id="PTHR42884">
    <property type="entry name" value="PROPROTEIN CONVERTASE SUBTILISIN/KEXIN-RELATED"/>
    <property type="match status" value="1"/>
</dbReference>
<accession>A0A5B2X095</accession>
<dbReference type="AlphaFoldDB" id="A0A5B2X095"/>
<dbReference type="Pfam" id="PF00082">
    <property type="entry name" value="Peptidase_S8"/>
    <property type="match status" value="1"/>
</dbReference>
<keyword evidence="6" id="KW-0812">Transmembrane</keyword>
<dbReference type="OrthoDB" id="5240330at2"/>
<protein>
    <submittedName>
        <fullName evidence="9">S8 family serine peptidase</fullName>
    </submittedName>
</protein>
<dbReference type="InterPro" id="IPR036852">
    <property type="entry name" value="Peptidase_S8/S53_dom_sf"/>
</dbReference>
<evidence type="ECO:0000313" key="10">
    <source>
        <dbReference type="Proteomes" id="UP000323454"/>
    </source>
</evidence>
<dbReference type="EMBL" id="VUOB01000050">
    <property type="protein sequence ID" value="KAA2256730.1"/>
    <property type="molecule type" value="Genomic_DNA"/>
</dbReference>
<keyword evidence="10" id="KW-1185">Reference proteome</keyword>
<evidence type="ECO:0000256" key="1">
    <source>
        <dbReference type="ARBA" id="ARBA00022670"/>
    </source>
</evidence>
<feature type="active site" description="Charge relay system" evidence="4">
    <location>
        <position position="269"/>
    </location>
</feature>
<comment type="similarity">
    <text evidence="4">Belongs to the peptidase S8 family.</text>
</comment>
<keyword evidence="2 4" id="KW-0378">Hydrolase</keyword>
<evidence type="ECO:0000259" key="8">
    <source>
        <dbReference type="Pfam" id="PF00082"/>
    </source>
</evidence>
<dbReference type="GO" id="GO:0016485">
    <property type="term" value="P:protein processing"/>
    <property type="evidence" value="ECO:0007669"/>
    <property type="project" value="TreeGrafter"/>
</dbReference>
<keyword evidence="7" id="KW-0732">Signal</keyword>